<dbReference type="InterPro" id="IPR013103">
    <property type="entry name" value="RVT_2"/>
</dbReference>
<dbReference type="SUPFAM" id="SSF56672">
    <property type="entry name" value="DNA/RNA polymerases"/>
    <property type="match status" value="1"/>
</dbReference>
<dbReference type="EMBL" id="VEPZ02000932">
    <property type="protein sequence ID" value="KAE8710243.1"/>
    <property type="molecule type" value="Genomic_DNA"/>
</dbReference>
<keyword evidence="5" id="KW-0645">Protease</keyword>
<keyword evidence="4" id="KW-0547">Nucleotide-binding</keyword>
<evidence type="ECO:0000256" key="4">
    <source>
        <dbReference type="ARBA" id="ARBA00022741"/>
    </source>
</evidence>
<dbReference type="PROSITE" id="PS50994">
    <property type="entry name" value="INTEGRASE"/>
    <property type="match status" value="1"/>
</dbReference>
<dbReference type="InterPro" id="IPR054722">
    <property type="entry name" value="PolX-like_BBD"/>
</dbReference>
<dbReference type="PANTHER" id="PTHR47481">
    <property type="match status" value="1"/>
</dbReference>
<dbReference type="InterPro" id="IPR036397">
    <property type="entry name" value="RNaseH_sf"/>
</dbReference>
<reference evidence="10" key="1">
    <citation type="submission" date="2019-09" db="EMBL/GenBank/DDBJ databases">
        <title>Draft genome information of white flower Hibiscus syriacus.</title>
        <authorList>
            <person name="Kim Y.-M."/>
        </authorList>
    </citation>
    <scope>NUCLEOTIDE SEQUENCE [LARGE SCALE GENOMIC DNA]</scope>
    <source>
        <strain evidence="10">YM2019G1</strain>
    </source>
</reference>
<dbReference type="PRINTS" id="PR00094">
    <property type="entry name" value="ADENYLTKNASE"/>
</dbReference>
<dbReference type="InterPro" id="IPR057670">
    <property type="entry name" value="SH3_retrovirus"/>
</dbReference>
<dbReference type="GO" id="GO:0005524">
    <property type="term" value="F:ATP binding"/>
    <property type="evidence" value="ECO:0007669"/>
    <property type="project" value="InterPro"/>
</dbReference>
<feature type="region of interest" description="Disordered" evidence="8">
    <location>
        <begin position="960"/>
        <end position="984"/>
    </location>
</feature>
<dbReference type="SUPFAM" id="SSF53098">
    <property type="entry name" value="Ribonuclease H-like"/>
    <property type="match status" value="1"/>
</dbReference>
<dbReference type="EC" id="2.7.4.3" evidence="2"/>
<keyword evidence="3" id="KW-0808">Transferase</keyword>
<name>A0A6A3B219_HIBSY</name>
<dbReference type="InterPro" id="IPR007862">
    <property type="entry name" value="Adenylate_kinase_lid-dom"/>
</dbReference>
<feature type="domain" description="Integrase catalytic" evidence="9">
    <location>
        <begin position="694"/>
        <end position="857"/>
    </location>
</feature>
<dbReference type="InterPro" id="IPR036193">
    <property type="entry name" value="ADK_active_lid_dom_sf"/>
</dbReference>
<dbReference type="SUPFAM" id="SSF52540">
    <property type="entry name" value="P-loop containing nucleoside triphosphate hydrolases"/>
    <property type="match status" value="1"/>
</dbReference>
<dbReference type="InterPro" id="IPR000850">
    <property type="entry name" value="Adenylat/UMP-CMP_kin"/>
</dbReference>
<dbReference type="GO" id="GO:0004190">
    <property type="term" value="F:aspartic-type endopeptidase activity"/>
    <property type="evidence" value="ECO:0007669"/>
    <property type="project" value="UniProtKB-KW"/>
</dbReference>
<dbReference type="Pfam" id="PF22936">
    <property type="entry name" value="Pol_BBD"/>
    <property type="match status" value="1"/>
</dbReference>
<dbReference type="HAMAP" id="MF_00235">
    <property type="entry name" value="Adenylate_kinase_Adk"/>
    <property type="match status" value="1"/>
</dbReference>
<evidence type="ECO:0000256" key="6">
    <source>
        <dbReference type="ARBA" id="ARBA00022777"/>
    </source>
</evidence>
<proteinExistence type="inferred from homology"/>
<dbReference type="InterPro" id="IPR012337">
    <property type="entry name" value="RNaseH-like_sf"/>
</dbReference>
<dbReference type="SUPFAM" id="SSF57774">
    <property type="entry name" value="Microbial and mitochondrial ADK, insert 'zinc finger' domain"/>
    <property type="match status" value="1"/>
</dbReference>
<dbReference type="InterPro" id="IPR001584">
    <property type="entry name" value="Integrase_cat-core"/>
</dbReference>
<evidence type="ECO:0000313" key="10">
    <source>
        <dbReference type="EMBL" id="KAE8710243.1"/>
    </source>
</evidence>
<dbReference type="InterPro" id="IPR033690">
    <property type="entry name" value="Adenylat_kinase_CS"/>
</dbReference>
<keyword evidence="5" id="KW-0378">Hydrolase</keyword>
<evidence type="ECO:0000259" key="9">
    <source>
        <dbReference type="PROSITE" id="PS50994"/>
    </source>
</evidence>
<dbReference type="GO" id="GO:0003676">
    <property type="term" value="F:nucleic acid binding"/>
    <property type="evidence" value="ECO:0007669"/>
    <property type="project" value="InterPro"/>
</dbReference>
<dbReference type="InterPro" id="IPR027417">
    <property type="entry name" value="P-loop_NTPase"/>
</dbReference>
<dbReference type="InterPro" id="IPR043502">
    <property type="entry name" value="DNA/RNA_pol_sf"/>
</dbReference>
<evidence type="ECO:0000256" key="7">
    <source>
        <dbReference type="ARBA" id="ARBA00031517"/>
    </source>
</evidence>
<dbReference type="Pfam" id="PF00406">
    <property type="entry name" value="ADK"/>
    <property type="match status" value="1"/>
</dbReference>
<gene>
    <name evidence="10" type="ORF">F3Y22_tig00110325pilonHSYRG00072</name>
</gene>
<comment type="similarity">
    <text evidence="1">Belongs to the adenylate kinase family.</text>
</comment>
<evidence type="ECO:0000256" key="8">
    <source>
        <dbReference type="SAM" id="MobiDB-lite"/>
    </source>
</evidence>
<dbReference type="CDD" id="cd01428">
    <property type="entry name" value="ADK"/>
    <property type="match status" value="1"/>
</dbReference>
<comment type="caution">
    <text evidence="10">The sequence shown here is derived from an EMBL/GenBank/DDBJ whole genome shotgun (WGS) entry which is preliminary data.</text>
</comment>
<sequence length="1691" mass="185965">MAGFAVALEDVPTVDIMAELLRRFKCSSKPDKCLILIGPPGSGKGTQSPMIKDEYCLCHLATGDMLRTVVAAKTPLGIKAKEAMDKGELVSDDLVVGIIDEAMKKPSCQKGLILDGFPRTVVQAQKKQGTKINKVLNFSINDAVLDERITGRWILLEHDYMLIVVRSSYEVVKAVNLCINVLMHGGFMALPVSPLSGGVVSSSEHSVTASKSFTNKRLSVVLDERNFLLWKQQVLLTVRSHRLEKLLSGTAVSPPATVVLEGGTVTENTDHEVFVAQDSALASWLLSTISPSLLPHLVGAETAAQVWNTVNKIFACKSVMAVMNLHYQLKAFHQGELGMRGYISQVKEICDALASCGSPVPELEHIATILNGLSVEYRPVVTVLSASRDALTLEGVVSVLVDAETQQKNFSRFDNITAAANVAQVKTSMDEKTARFARQDQVASERHVTYNAQAGRGRGRVKMQCQLCGKNGHLVNRCWYRFDKSFSGVDESDPRSSDSRNSFKERVPTANICHYNANKCSCASRPDGGAAGLNDQERFKPSANVAATSVTPRSWFVDSGATHHITLDATELVDGSDYTGAGKLTVGNDSGLSITKIGQASICNASRALILSDLLYVPSITKKLVSVSKLARDNGVFLEFHAGYCMVRDERTGVVLLRGREVDGFNLNKDLLPVWVSCHMGKSHRLSFHASQTQYERPFQLVFSDLWGPGHVESNGFKYYVSFVDAFSRHSWVYMLKNKGQAVHAFQLFQKLVRTQFGQEIKVVQTDWGGEYRSLSAVLAQGGIQHRVTCPHTSQQNGVVERKHRHLFEMSLTLLARASLPLKYWSFAVVTTAHLINRLPTKVLQGCTPFEKLFGQPPTSHPCVFLGYSMNHRGYQCLATDGRIYVSRHVVFDEREFPFAKSGAVTNVIPTESMCNGNSLVVVPGAQSVCGNSPQAVVQEARSAPICTGEVPEVVEVGASSSRVNQHTKSVSVGESQTGNLVGENQHTGSISVGESRNDSLVGVIQDQVLDNETGCVANASGHVEAASLCPSVQNAHPMVTRSKRGIFKPKVFVAQSRGDNGEPCSVAQALQDPQWREAVLDEYDALVSNGTWTLEPLPKGRAAVGCKWLFKVKFNVDGFVLKHKARLVTRGYSQVPGHDFSDTFSPVVKTTTINVVLSLAVARGWSLRQVDVNNAFLNGELGEEVYMVQPPGFERVASDGTRLVCRLKKALYGLRQAPRMWYAKLRKFLLELGFCGTIADVSLFVRRMGDVRVMVLVYVDDIIITDESNVAINEVVRLLGDKFSLKDLGELGYFLGVEVHRTSEQLPAPTPMVVLPKLTVDAGKPLSDAWLYRSIVGSLLYLTHTRPDIAFSVNRVAQYMHRPCDGHWLVVKRILCYLNGTLDCGLVFRRSSTSEVCCVTAFADADWASNVDDRRSISGSCIADTVAEVVWIKSLLADMGEAVDTAPVVWSDNTSVVAMSANLVFHARSKHIELDIHFVREKVECEAVRVNYVPAEHQVADGMTKPLAKSAHMLFRQKVQIAEKRTAEKDGVVRSSYEVVKDVNLCINIHPSSGRTYHTKFAPPKVPGVDDLYYTRIHGLIVQLTVTRIDVLRVLVYALFIRIDAKQFSSIDIMLILIEIPRIVIAYVTGEPLIQRKDDTPAVLKSRLEAFHRQTEPVIDYYSSKGILANLPAEKPPEEVTSEVQKALSS</sequence>
<dbReference type="CDD" id="cd09272">
    <property type="entry name" value="RNase_HI_RT_Ty1"/>
    <property type="match status" value="1"/>
</dbReference>
<dbReference type="GO" id="GO:0004017">
    <property type="term" value="F:AMP kinase activity"/>
    <property type="evidence" value="ECO:0007669"/>
    <property type="project" value="UniProtKB-EC"/>
</dbReference>
<dbReference type="Pfam" id="PF07727">
    <property type="entry name" value="RVT_2"/>
    <property type="match status" value="1"/>
</dbReference>
<evidence type="ECO:0000256" key="3">
    <source>
        <dbReference type="ARBA" id="ARBA00022679"/>
    </source>
</evidence>
<dbReference type="GO" id="GO:0015074">
    <property type="term" value="P:DNA integration"/>
    <property type="evidence" value="ECO:0007669"/>
    <property type="project" value="InterPro"/>
</dbReference>
<dbReference type="Pfam" id="PF25597">
    <property type="entry name" value="SH3_retrovirus"/>
    <property type="match status" value="1"/>
</dbReference>
<protein>
    <recommendedName>
        <fullName evidence="2">adenylate kinase</fullName>
        <ecNumber evidence="2">2.7.4.3</ecNumber>
    </recommendedName>
    <alternativeName>
        <fullName evidence="7">ATP:AMP phosphotransferase</fullName>
    </alternativeName>
</protein>
<dbReference type="Proteomes" id="UP000436088">
    <property type="component" value="Unassembled WGS sequence"/>
</dbReference>
<accession>A0A6A3B219</accession>
<keyword evidence="5" id="KW-0064">Aspartyl protease</keyword>
<dbReference type="Pfam" id="PF00665">
    <property type="entry name" value="rve"/>
    <property type="match status" value="1"/>
</dbReference>
<dbReference type="PANTHER" id="PTHR47481:SF30">
    <property type="entry name" value="CCHC-TYPE DOMAIN-CONTAINING PROTEIN"/>
    <property type="match status" value="1"/>
</dbReference>
<dbReference type="Gene3D" id="3.40.50.300">
    <property type="entry name" value="P-loop containing nucleotide triphosphate hydrolases"/>
    <property type="match status" value="2"/>
</dbReference>
<dbReference type="Gene3D" id="3.30.420.10">
    <property type="entry name" value="Ribonuclease H-like superfamily/Ribonuclease H"/>
    <property type="match status" value="1"/>
</dbReference>
<evidence type="ECO:0000256" key="1">
    <source>
        <dbReference type="ARBA" id="ARBA00007220"/>
    </source>
</evidence>
<keyword evidence="11" id="KW-1185">Reference proteome</keyword>
<dbReference type="Pfam" id="PF14223">
    <property type="entry name" value="Retrotran_gag_2"/>
    <property type="match status" value="1"/>
</dbReference>
<evidence type="ECO:0000256" key="5">
    <source>
        <dbReference type="ARBA" id="ARBA00022750"/>
    </source>
</evidence>
<evidence type="ECO:0000313" key="11">
    <source>
        <dbReference type="Proteomes" id="UP000436088"/>
    </source>
</evidence>
<dbReference type="Pfam" id="PF05191">
    <property type="entry name" value="ADK_lid"/>
    <property type="match status" value="1"/>
</dbReference>
<organism evidence="10 11">
    <name type="scientific">Hibiscus syriacus</name>
    <name type="common">Rose of Sharon</name>
    <dbReference type="NCBI Taxonomy" id="106335"/>
    <lineage>
        <taxon>Eukaryota</taxon>
        <taxon>Viridiplantae</taxon>
        <taxon>Streptophyta</taxon>
        <taxon>Embryophyta</taxon>
        <taxon>Tracheophyta</taxon>
        <taxon>Spermatophyta</taxon>
        <taxon>Magnoliopsida</taxon>
        <taxon>eudicotyledons</taxon>
        <taxon>Gunneridae</taxon>
        <taxon>Pentapetalae</taxon>
        <taxon>rosids</taxon>
        <taxon>malvids</taxon>
        <taxon>Malvales</taxon>
        <taxon>Malvaceae</taxon>
        <taxon>Malvoideae</taxon>
        <taxon>Hibiscus</taxon>
    </lineage>
</organism>
<evidence type="ECO:0000256" key="2">
    <source>
        <dbReference type="ARBA" id="ARBA00012955"/>
    </source>
</evidence>
<keyword evidence="6 10" id="KW-0418">Kinase</keyword>
<dbReference type="PROSITE" id="PS00113">
    <property type="entry name" value="ADENYLATE_KINASE"/>
    <property type="match status" value="1"/>
</dbReference>